<keyword evidence="1" id="KW-0175">Coiled coil</keyword>
<evidence type="ECO:0000256" key="2">
    <source>
        <dbReference type="SAM" id="MobiDB-lite"/>
    </source>
</evidence>
<protein>
    <submittedName>
        <fullName evidence="3">Uncharacterized protein</fullName>
    </submittedName>
</protein>
<feature type="coiled-coil region" evidence="1">
    <location>
        <begin position="92"/>
        <end position="126"/>
    </location>
</feature>
<sequence>MDRSRSSSRERESKRRRHRKHKHKHRRSRSRSRSYERHERASGIHVNPAFGIPPQPTSNYASQASQLLQQNNMMEAEICRLKNALLAEQSHRQIETQRNSMLQQELRNAQIQRDQSNKRYNEVVSERRMMIDMKTEMANRINQLEISGRHLRDQVTTANEATEAKNEEIRAITYQSEIVRQQIAVLNERNAALKAKCETVVGAQRQQCEELDAKQKQLDNAAFNVKKIEQDLQCANLEIQRLLKELENSQQLDVSRSMETRNFDEILAKKDDELRVNAYKSASELKLAHEKIDKLEDRLRTEKPAVYDSMTVFQESIYMAIETIKSTYEKQLTKLEEEIEVIKREKETQTLGGRITVDGDHEEERAGDAEMIEELPAYLQTPRKPDPARMGDLKKTIQCKIKLDDDTSRTSIPLFGTTSGTTVIPENEQDFSYPDVATSSGISESINSEIATSSESLGTKNLEISTLTSSERIQNSEDEKNFTEEDLLLQAESDEMISPSQDLKLMEQQLLDSEF</sequence>
<evidence type="ECO:0000256" key="1">
    <source>
        <dbReference type="SAM" id="Coils"/>
    </source>
</evidence>
<dbReference type="AlphaFoldDB" id="A0AAE9D2Q9"/>
<feature type="compositionally biased region" description="Basic and acidic residues" evidence="2">
    <location>
        <begin position="33"/>
        <end position="42"/>
    </location>
</feature>
<name>A0AAE9D2Q9_CAEBR</name>
<dbReference type="EMBL" id="CP090895">
    <property type="protein sequence ID" value="ULT92145.1"/>
    <property type="molecule type" value="Genomic_DNA"/>
</dbReference>
<evidence type="ECO:0000313" key="4">
    <source>
        <dbReference type="Proteomes" id="UP000827892"/>
    </source>
</evidence>
<feature type="compositionally biased region" description="Basic and acidic residues" evidence="2">
    <location>
        <begin position="1"/>
        <end position="13"/>
    </location>
</feature>
<proteinExistence type="predicted"/>
<gene>
    <name evidence="3" type="ORF">L3Y34_009697</name>
</gene>
<accession>A0AAE9D2Q9</accession>
<organism evidence="3 4">
    <name type="scientific">Caenorhabditis briggsae</name>
    <dbReference type="NCBI Taxonomy" id="6238"/>
    <lineage>
        <taxon>Eukaryota</taxon>
        <taxon>Metazoa</taxon>
        <taxon>Ecdysozoa</taxon>
        <taxon>Nematoda</taxon>
        <taxon>Chromadorea</taxon>
        <taxon>Rhabditida</taxon>
        <taxon>Rhabditina</taxon>
        <taxon>Rhabditomorpha</taxon>
        <taxon>Rhabditoidea</taxon>
        <taxon>Rhabditidae</taxon>
        <taxon>Peloderinae</taxon>
        <taxon>Caenorhabditis</taxon>
    </lineage>
</organism>
<feature type="region of interest" description="Disordered" evidence="2">
    <location>
        <begin position="1"/>
        <end position="53"/>
    </location>
</feature>
<feature type="coiled-coil region" evidence="1">
    <location>
        <begin position="176"/>
        <end position="252"/>
    </location>
</feature>
<reference evidence="3 4" key="1">
    <citation type="submission" date="2022-02" db="EMBL/GenBank/DDBJ databases">
        <title>Chromosome-level reference genomes for two strains of Caenorhabditis briggsae: an improved platform for comparative genomics.</title>
        <authorList>
            <person name="Stevens L."/>
            <person name="Andersen E.C."/>
        </authorList>
    </citation>
    <scope>NUCLEOTIDE SEQUENCE [LARGE SCALE GENOMIC DNA]</scope>
    <source>
        <strain evidence="3">QX1410_ONT</strain>
        <tissue evidence="3">Whole-organism</tissue>
    </source>
</reference>
<evidence type="ECO:0000313" key="3">
    <source>
        <dbReference type="EMBL" id="ULT92145.1"/>
    </source>
</evidence>
<feature type="compositionally biased region" description="Basic residues" evidence="2">
    <location>
        <begin position="14"/>
        <end position="32"/>
    </location>
</feature>
<feature type="coiled-coil region" evidence="1">
    <location>
        <begin position="318"/>
        <end position="352"/>
    </location>
</feature>
<dbReference type="Proteomes" id="UP000827892">
    <property type="component" value="Chromosome V"/>
</dbReference>